<reference evidence="1" key="1">
    <citation type="submission" date="2022-07" db="EMBL/GenBank/DDBJ databases">
        <title>Genome Sequence of Phlebia brevispora.</title>
        <authorList>
            <person name="Buettner E."/>
        </authorList>
    </citation>
    <scope>NUCLEOTIDE SEQUENCE</scope>
    <source>
        <strain evidence="1">MPL23</strain>
    </source>
</reference>
<proteinExistence type="predicted"/>
<evidence type="ECO:0000313" key="2">
    <source>
        <dbReference type="Proteomes" id="UP001148662"/>
    </source>
</evidence>
<name>A0ACC1RR79_9APHY</name>
<accession>A0ACC1RR79</accession>
<keyword evidence="2" id="KW-1185">Reference proteome</keyword>
<dbReference type="EMBL" id="JANHOG010002361">
    <property type="protein sequence ID" value="KAJ3524212.1"/>
    <property type="molecule type" value="Genomic_DNA"/>
</dbReference>
<protein>
    <submittedName>
        <fullName evidence="1">Uncharacterized protein</fullName>
    </submittedName>
</protein>
<organism evidence="1 2">
    <name type="scientific">Phlebia brevispora</name>
    <dbReference type="NCBI Taxonomy" id="194682"/>
    <lineage>
        <taxon>Eukaryota</taxon>
        <taxon>Fungi</taxon>
        <taxon>Dikarya</taxon>
        <taxon>Basidiomycota</taxon>
        <taxon>Agaricomycotina</taxon>
        <taxon>Agaricomycetes</taxon>
        <taxon>Polyporales</taxon>
        <taxon>Meruliaceae</taxon>
        <taxon>Phlebia</taxon>
    </lineage>
</organism>
<evidence type="ECO:0000313" key="1">
    <source>
        <dbReference type="EMBL" id="KAJ3524212.1"/>
    </source>
</evidence>
<dbReference type="Proteomes" id="UP001148662">
    <property type="component" value="Unassembled WGS sequence"/>
</dbReference>
<gene>
    <name evidence="1" type="ORF">NM688_g8600</name>
</gene>
<sequence length="313" mass="35543">MSVLPAAKRSLRIIALPLTAASRTLDAYGSSHLTYYHFITPPREKKGTDWVQWISTKSAKLWAGFGKAPEGHWKRRTYLYGERLIDRIDFEELALKSLDPSLGPKISHFGQSNAKVKAEDHPTIPLIYPSTVCSSPLEHLRTLLAKRTPRHRRGFYMWMIIAPLTAPFMIIPIIPNLPFFFCVWRSWSHYRAYQASSYLEKVLSRGAIIPQPSQELDAIYAKYAPPLLPQGSAGRPEESSGEEKRKDLDSDASETPDLEKSLDGEGRFLLTREAIPELSSLFNMRPESSFAPEVYRALEQARLRVERVAKTKS</sequence>
<comment type="caution">
    <text evidence="1">The sequence shown here is derived from an EMBL/GenBank/DDBJ whole genome shotgun (WGS) entry which is preliminary data.</text>
</comment>